<organism evidence="1 2">
    <name type="scientific">Paraburkholderia rhynchosiae</name>
    <dbReference type="NCBI Taxonomy" id="487049"/>
    <lineage>
        <taxon>Bacteria</taxon>
        <taxon>Pseudomonadati</taxon>
        <taxon>Pseudomonadota</taxon>
        <taxon>Betaproteobacteria</taxon>
        <taxon>Burkholderiales</taxon>
        <taxon>Burkholderiaceae</taxon>
        <taxon>Paraburkholderia</taxon>
    </lineage>
</organism>
<proteinExistence type="predicted"/>
<name>A0ACC7N974_9BURK</name>
<keyword evidence="2" id="KW-1185">Reference proteome</keyword>
<evidence type="ECO:0000313" key="2">
    <source>
        <dbReference type="Proteomes" id="UP001629235"/>
    </source>
</evidence>
<comment type="caution">
    <text evidence="1">The sequence shown here is derived from an EMBL/GenBank/DDBJ whole genome shotgun (WGS) entry which is preliminary data.</text>
</comment>
<dbReference type="Proteomes" id="UP001629235">
    <property type="component" value="Unassembled WGS sequence"/>
</dbReference>
<reference evidence="1 2" key="1">
    <citation type="journal article" date="2024" name="Chem. Sci.">
        <title>Discovery of megapolipeptins by genome mining of a Burkholderiales bacteria collection.</title>
        <authorList>
            <person name="Paulo B.S."/>
            <person name="Recchia M.J.J."/>
            <person name="Lee S."/>
            <person name="Fergusson C.H."/>
            <person name="Romanowski S.B."/>
            <person name="Hernandez A."/>
            <person name="Krull N."/>
            <person name="Liu D.Y."/>
            <person name="Cavanagh H."/>
            <person name="Bos A."/>
            <person name="Gray C.A."/>
            <person name="Murphy B.T."/>
            <person name="Linington R.G."/>
            <person name="Eustaquio A.S."/>
        </authorList>
    </citation>
    <scope>NUCLEOTIDE SEQUENCE [LARGE SCALE GENOMIC DNA]</scope>
    <source>
        <strain evidence="1 2">RL18-126-BIB-B</strain>
    </source>
</reference>
<accession>A0ACC7N974</accession>
<evidence type="ECO:0000313" key="1">
    <source>
        <dbReference type="EMBL" id="MFM0104045.1"/>
    </source>
</evidence>
<gene>
    <name evidence="1" type="ORF">PQR01_11310</name>
</gene>
<protein>
    <submittedName>
        <fullName evidence="1">Uncharacterized protein</fullName>
    </submittedName>
</protein>
<sequence>MAASNVISGLQGFNSAIATLKDDMQKKVAFSAALIGANVIKREAKAIALAKGLEQTGALLNNIAVKREANPPPGVAQFNLGVRHGRELGSKAKVVYSVRADGSIKKTYVDDPFYWWYLEFGTKPHAEAGGRGRKLAFEADGKPVFAMKVTNPGIQPMPFIGPAFEHKSDDALAAMANRVAQFIQKGAA</sequence>
<dbReference type="EMBL" id="JAQQDW010000017">
    <property type="protein sequence ID" value="MFM0104045.1"/>
    <property type="molecule type" value="Genomic_DNA"/>
</dbReference>